<dbReference type="Proteomes" id="UP001164746">
    <property type="component" value="Chromosome 6"/>
</dbReference>
<feature type="transmembrane region" description="Helical" evidence="1">
    <location>
        <begin position="146"/>
        <end position="169"/>
    </location>
</feature>
<keyword evidence="1" id="KW-0472">Membrane</keyword>
<dbReference type="EMBL" id="CP111017">
    <property type="protein sequence ID" value="WAR08291.1"/>
    <property type="molecule type" value="Genomic_DNA"/>
</dbReference>
<reference evidence="2" key="1">
    <citation type="submission" date="2022-11" db="EMBL/GenBank/DDBJ databases">
        <title>Centuries of genome instability and evolution in soft-shell clam transmissible cancer (bioRxiv).</title>
        <authorList>
            <person name="Hart S.F.M."/>
            <person name="Yonemitsu M.A."/>
            <person name="Giersch R.M."/>
            <person name="Beal B.F."/>
            <person name="Arriagada G."/>
            <person name="Davis B.W."/>
            <person name="Ostrander E.A."/>
            <person name="Goff S.P."/>
            <person name="Metzger M.J."/>
        </authorList>
    </citation>
    <scope>NUCLEOTIDE SEQUENCE</scope>
    <source>
        <strain evidence="2">MELC-2E11</strain>
        <tissue evidence="2">Siphon/mantle</tissue>
    </source>
</reference>
<keyword evidence="3" id="KW-1185">Reference proteome</keyword>
<sequence>MSSVTNLSKVELDGSEIDDAFKADLVQLKENSVQRKLALCNFDGAGLALTVRNAIQWRPVYGERLLLKASILRCIKIMRESDYLNRVPLKMNGIGSDYQPVHIRTVAFVIILRHENEDIETTDAAKTINTPQTGLMKDRETKRTPVGAIVGPIVALLVGVVLVGLFLLFKRRKNRETDNGMNGMTNELYWGQSARPHQDTQPGIGIAELNRREDGTDEKRSFDNAEYFRTQEIMDNINVGNTDLKACDGDMEHRTVGNQYGTADNTNTSGFGSSDGKYFNNVYDNAKAHQC</sequence>
<accession>A0ABY7EM74</accession>
<keyword evidence="1" id="KW-0812">Transmembrane</keyword>
<organism evidence="2 3">
    <name type="scientific">Mya arenaria</name>
    <name type="common">Soft-shell clam</name>
    <dbReference type="NCBI Taxonomy" id="6604"/>
    <lineage>
        <taxon>Eukaryota</taxon>
        <taxon>Metazoa</taxon>
        <taxon>Spiralia</taxon>
        <taxon>Lophotrochozoa</taxon>
        <taxon>Mollusca</taxon>
        <taxon>Bivalvia</taxon>
        <taxon>Autobranchia</taxon>
        <taxon>Heteroconchia</taxon>
        <taxon>Euheterodonta</taxon>
        <taxon>Imparidentia</taxon>
        <taxon>Neoheterodontei</taxon>
        <taxon>Myida</taxon>
        <taxon>Myoidea</taxon>
        <taxon>Myidae</taxon>
        <taxon>Mya</taxon>
    </lineage>
</organism>
<keyword evidence="1" id="KW-1133">Transmembrane helix</keyword>
<evidence type="ECO:0000313" key="3">
    <source>
        <dbReference type="Proteomes" id="UP001164746"/>
    </source>
</evidence>
<protein>
    <submittedName>
        <fullName evidence="2">Uncharacterized protein</fullName>
    </submittedName>
</protein>
<gene>
    <name evidence="2" type="ORF">MAR_018249</name>
</gene>
<evidence type="ECO:0000313" key="2">
    <source>
        <dbReference type="EMBL" id="WAR08291.1"/>
    </source>
</evidence>
<name>A0ABY7EM74_MYAAR</name>
<evidence type="ECO:0000256" key="1">
    <source>
        <dbReference type="SAM" id="Phobius"/>
    </source>
</evidence>
<proteinExistence type="predicted"/>